<protein>
    <recommendedName>
        <fullName evidence="3">Protein GrpE</fullName>
    </recommendedName>
    <alternativeName>
        <fullName evidence="3">HSP-70 cofactor</fullName>
    </alternativeName>
</protein>
<keyword evidence="2 3" id="KW-0143">Chaperone</keyword>
<evidence type="ECO:0000256" key="2">
    <source>
        <dbReference type="ARBA" id="ARBA00023186"/>
    </source>
</evidence>
<dbReference type="EMBL" id="SOCN01000001">
    <property type="protein sequence ID" value="TDV24470.1"/>
    <property type="molecule type" value="Genomic_DNA"/>
</dbReference>
<dbReference type="GO" id="GO:0051087">
    <property type="term" value="F:protein-folding chaperone binding"/>
    <property type="evidence" value="ECO:0007669"/>
    <property type="project" value="InterPro"/>
</dbReference>
<dbReference type="HAMAP" id="MF_01151">
    <property type="entry name" value="GrpE"/>
    <property type="match status" value="1"/>
</dbReference>
<evidence type="ECO:0000256" key="1">
    <source>
        <dbReference type="ARBA" id="ARBA00009054"/>
    </source>
</evidence>
<comment type="caution">
    <text evidence="5">The sequence shown here is derived from an EMBL/GenBank/DDBJ whole genome shotgun (WGS) entry which is preliminary data.</text>
</comment>
<comment type="subunit">
    <text evidence="3">Homodimer.</text>
</comment>
<dbReference type="Gene3D" id="2.30.22.10">
    <property type="entry name" value="Head domain of nucleotide exchange factor GrpE"/>
    <property type="match status" value="1"/>
</dbReference>
<evidence type="ECO:0000256" key="4">
    <source>
        <dbReference type="SAM" id="Coils"/>
    </source>
</evidence>
<evidence type="ECO:0000256" key="3">
    <source>
        <dbReference type="HAMAP-Rule" id="MF_01151"/>
    </source>
</evidence>
<dbReference type="AlphaFoldDB" id="A0A4V3FNZ8"/>
<dbReference type="Pfam" id="PF01025">
    <property type="entry name" value="GrpE"/>
    <property type="match status" value="1"/>
</dbReference>
<dbReference type="SUPFAM" id="SSF58014">
    <property type="entry name" value="Coiled-coil domain of nucleotide exchange factor GrpE"/>
    <property type="match status" value="1"/>
</dbReference>
<proteinExistence type="inferred from homology"/>
<keyword evidence="3" id="KW-0346">Stress response</keyword>
<evidence type="ECO:0000313" key="6">
    <source>
        <dbReference type="Proteomes" id="UP000295757"/>
    </source>
</evidence>
<evidence type="ECO:0000313" key="5">
    <source>
        <dbReference type="EMBL" id="TDV24470.1"/>
    </source>
</evidence>
<name>A0A4V3FNZ8_9BACT</name>
<dbReference type="RefSeq" id="WP_134110790.1">
    <property type="nucleotide sequence ID" value="NZ_SOCN01000001.1"/>
</dbReference>
<dbReference type="GO" id="GO:0042803">
    <property type="term" value="F:protein homodimerization activity"/>
    <property type="evidence" value="ECO:0007669"/>
    <property type="project" value="InterPro"/>
</dbReference>
<dbReference type="SUPFAM" id="SSF51064">
    <property type="entry name" value="Head domain of nucleotide exchange factor GrpE"/>
    <property type="match status" value="1"/>
</dbReference>
<dbReference type="Proteomes" id="UP000295757">
    <property type="component" value="Unassembled WGS sequence"/>
</dbReference>
<sequence length="278" mass="32557">MFKDEKTKIGDILKGNFKLYLNGIHQVEYDKEATIELGKNEYLDDLDTFLINRKYKRNYEIDFNYRKDHPNEFLAGKSVKLVISHIEINPKSDETKKETVSEIEKLNQLVTSLKQEVARKELEILNLQTEFKFKAHELSKKAEEKLLEAEQIQKEKLNKERQEIKDYALQRFFEDFLLPFNNLTMAVKVGENSQSAEVKNYNIGFNIVIKQFEQVFENHGVELIIPQLETEFNPECQQVVDFMEDLSSTNLIKKVTRYGLKLNNRVVTPASVVLSKKN</sequence>
<dbReference type="GO" id="GO:0006457">
    <property type="term" value="P:protein folding"/>
    <property type="evidence" value="ECO:0007669"/>
    <property type="project" value="InterPro"/>
</dbReference>
<comment type="function">
    <text evidence="3">Participates actively in the response to hyperosmotic and heat shock by preventing the aggregation of stress-denatured proteins, in association with DnaK and GrpE. It is the nucleotide exchange factor for DnaK and may function as a thermosensor. Unfolded proteins bind initially to DnaJ; upon interaction with the DnaJ-bound protein, DnaK hydrolyzes its bound ATP, resulting in the formation of a stable complex. GrpE releases ADP from DnaK; ATP binding to DnaK triggers the release of the substrate protein, thus completing the reaction cycle. Several rounds of ATP-dependent interactions between DnaJ, DnaK and GrpE are required for fully efficient folding.</text>
</comment>
<comment type="similarity">
    <text evidence="1 3">Belongs to the GrpE family.</text>
</comment>
<dbReference type="Gene3D" id="3.90.20.20">
    <property type="match status" value="1"/>
</dbReference>
<dbReference type="OrthoDB" id="9812586at2"/>
<feature type="coiled-coil region" evidence="4">
    <location>
        <begin position="96"/>
        <end position="167"/>
    </location>
</feature>
<reference evidence="5 6" key="1">
    <citation type="submission" date="2019-03" db="EMBL/GenBank/DDBJ databases">
        <title>Genomic Encyclopedia of Archaeal and Bacterial Type Strains, Phase II (KMG-II): from individual species to whole genera.</title>
        <authorList>
            <person name="Goeker M."/>
        </authorList>
    </citation>
    <scope>NUCLEOTIDE SEQUENCE [LARGE SCALE GENOMIC DNA]</scope>
    <source>
        <strain evidence="5 6">ATCC 35214</strain>
    </source>
</reference>
<dbReference type="GO" id="GO:0005737">
    <property type="term" value="C:cytoplasm"/>
    <property type="evidence" value="ECO:0007669"/>
    <property type="project" value="UniProtKB-SubCell"/>
</dbReference>
<dbReference type="GO" id="GO:0000774">
    <property type="term" value="F:adenyl-nucleotide exchange factor activity"/>
    <property type="evidence" value="ECO:0007669"/>
    <property type="project" value="InterPro"/>
</dbReference>
<accession>A0A4V3FNZ8</accession>
<dbReference type="InterPro" id="IPR013805">
    <property type="entry name" value="GrpE_CC"/>
</dbReference>
<comment type="subcellular location">
    <subcellularLocation>
        <location evidence="3">Cytoplasm</location>
    </subcellularLocation>
</comment>
<gene>
    <name evidence="3" type="primary">grpE</name>
    <name evidence="5" type="ORF">BCF59_0442</name>
</gene>
<dbReference type="InterPro" id="IPR000740">
    <property type="entry name" value="GrpE"/>
</dbReference>
<organism evidence="5 6">
    <name type="scientific">Mycoplasmopsis mustelae</name>
    <dbReference type="NCBI Taxonomy" id="171289"/>
    <lineage>
        <taxon>Bacteria</taxon>
        <taxon>Bacillati</taxon>
        <taxon>Mycoplasmatota</taxon>
        <taxon>Mycoplasmoidales</taxon>
        <taxon>Metamycoplasmataceae</taxon>
        <taxon>Mycoplasmopsis</taxon>
    </lineage>
</organism>
<keyword evidence="4" id="KW-0175">Coiled coil</keyword>
<dbReference type="InterPro" id="IPR009012">
    <property type="entry name" value="GrpE_head"/>
</dbReference>
<keyword evidence="3" id="KW-0963">Cytoplasm</keyword>
<keyword evidence="6" id="KW-1185">Reference proteome</keyword>